<sequence>MCGHEQREGRLGAVHDILTPSRHSRRGARVEACQQRPPGTGRVTRRQIGMRQARGDAARQHLPAQPRSLRDIERAPGRGLLARQVEGQWIRHADIERGQVRYQQGRARRPGGQAPGGVGAGQHRLHPRHGAGVGGEHAAILVALVEAHCTEGGVHSLVIDGGGGAERGDEGHATALPRALALVERA</sequence>
<name>A0A2A2K213_9BILA</name>
<keyword evidence="2" id="KW-1185">Reference proteome</keyword>
<accession>A0A2A2K213</accession>
<dbReference type="AlphaFoldDB" id="A0A2A2K213"/>
<protein>
    <submittedName>
        <fullName evidence="1">Uncharacterized protein</fullName>
    </submittedName>
</protein>
<gene>
    <name evidence="1" type="ORF">WR25_10154</name>
</gene>
<reference evidence="1 2" key="1">
    <citation type="journal article" date="2017" name="Curr. Biol.">
        <title>Genome architecture and evolution of a unichromosomal asexual nematode.</title>
        <authorList>
            <person name="Fradin H."/>
            <person name="Zegar C."/>
            <person name="Gutwein M."/>
            <person name="Lucas J."/>
            <person name="Kovtun M."/>
            <person name="Corcoran D."/>
            <person name="Baugh L.R."/>
            <person name="Kiontke K."/>
            <person name="Gunsalus K."/>
            <person name="Fitch D.H."/>
            <person name="Piano F."/>
        </authorList>
    </citation>
    <scope>NUCLEOTIDE SEQUENCE [LARGE SCALE GENOMIC DNA]</scope>
    <source>
        <strain evidence="1">PF1309</strain>
    </source>
</reference>
<comment type="caution">
    <text evidence="1">The sequence shown here is derived from an EMBL/GenBank/DDBJ whole genome shotgun (WGS) entry which is preliminary data.</text>
</comment>
<evidence type="ECO:0000313" key="1">
    <source>
        <dbReference type="EMBL" id="PAV67965.1"/>
    </source>
</evidence>
<evidence type="ECO:0000313" key="2">
    <source>
        <dbReference type="Proteomes" id="UP000218231"/>
    </source>
</evidence>
<dbReference type="Proteomes" id="UP000218231">
    <property type="component" value="Unassembled WGS sequence"/>
</dbReference>
<dbReference type="EMBL" id="LIAE01009854">
    <property type="protein sequence ID" value="PAV67965.1"/>
    <property type="molecule type" value="Genomic_DNA"/>
</dbReference>
<proteinExistence type="predicted"/>
<organism evidence="1 2">
    <name type="scientific">Diploscapter pachys</name>
    <dbReference type="NCBI Taxonomy" id="2018661"/>
    <lineage>
        <taxon>Eukaryota</taxon>
        <taxon>Metazoa</taxon>
        <taxon>Ecdysozoa</taxon>
        <taxon>Nematoda</taxon>
        <taxon>Chromadorea</taxon>
        <taxon>Rhabditida</taxon>
        <taxon>Rhabditina</taxon>
        <taxon>Rhabditomorpha</taxon>
        <taxon>Rhabditoidea</taxon>
        <taxon>Rhabditidae</taxon>
        <taxon>Diploscapter</taxon>
    </lineage>
</organism>